<dbReference type="PaxDb" id="547559-Nmag_1780"/>
<feature type="region of interest" description="Disordered" evidence="1">
    <location>
        <begin position="1"/>
        <end position="44"/>
    </location>
</feature>
<dbReference type="EMBL" id="CP001932">
    <property type="protein sequence ID" value="ADD05354.1"/>
    <property type="molecule type" value="Genomic_DNA"/>
</dbReference>
<keyword evidence="3" id="KW-1185">Reference proteome</keyword>
<organism evidence="2 3">
    <name type="scientific">Natrialba magadii (strain ATCC 43099 / DSM 3394 / CCM 3739 / CIP 104546 / IAM 13178 / JCM 8861 / NBRC 102185 / NCIMB 2190 / MS3)</name>
    <name type="common">Natronobacterium magadii</name>
    <dbReference type="NCBI Taxonomy" id="547559"/>
    <lineage>
        <taxon>Archaea</taxon>
        <taxon>Methanobacteriati</taxon>
        <taxon>Methanobacteriota</taxon>
        <taxon>Stenosarchaea group</taxon>
        <taxon>Halobacteria</taxon>
        <taxon>Halobacteriales</taxon>
        <taxon>Natrialbaceae</taxon>
        <taxon>Natrialba</taxon>
    </lineage>
</organism>
<evidence type="ECO:0000256" key="1">
    <source>
        <dbReference type="SAM" id="MobiDB-lite"/>
    </source>
</evidence>
<gene>
    <name evidence="2" type="ordered locus">Nmag_1780</name>
</gene>
<dbReference type="Proteomes" id="UP000001879">
    <property type="component" value="Chromosome"/>
</dbReference>
<reference evidence="3" key="1">
    <citation type="submission" date="2010-02" db="EMBL/GenBank/DDBJ databases">
        <title>Complete sequence of chromosome of Natrialba magadii ATCC 43099.</title>
        <authorList>
            <consortium name="US DOE Joint Genome Institute"/>
            <person name="Lucas S."/>
            <person name="Copeland A."/>
            <person name="Lapidus A."/>
            <person name="Cheng J.-F."/>
            <person name="Bruce D."/>
            <person name="Goodwin L."/>
            <person name="Pitluck S."/>
            <person name="Davenport K."/>
            <person name="Saunders E."/>
            <person name="Detter J.C."/>
            <person name="Han C."/>
            <person name="Tapia R."/>
            <person name="Land M."/>
            <person name="Hauser L."/>
            <person name="Kyrpides N."/>
            <person name="Mikhailova N."/>
            <person name="De Castro R.E."/>
            <person name="Maupin-Furlow J.A."/>
            <person name="Woyke T."/>
        </authorList>
    </citation>
    <scope>NUCLEOTIDE SEQUENCE [LARGE SCALE GENOMIC DNA]</scope>
    <source>
        <strain evidence="3">ATCC 43099 / DSM 3394 / CCM 3739 / CIP 104546 / IAM 13178 / JCM 8861 / NBRC 102185 / NCIMB 2190 / MS3</strain>
    </source>
</reference>
<dbReference type="STRING" id="547559.Nmag_1780"/>
<proteinExistence type="predicted"/>
<name>D3SUU6_NATMM</name>
<evidence type="ECO:0000313" key="2">
    <source>
        <dbReference type="EMBL" id="ADD05354.1"/>
    </source>
</evidence>
<evidence type="ECO:0000313" key="3">
    <source>
        <dbReference type="Proteomes" id="UP000001879"/>
    </source>
</evidence>
<reference evidence="2 3" key="2">
    <citation type="journal article" date="2012" name="BMC Genomics">
        <title>A comparative genomics perspective on the genetic content of the alkaliphilic haloarchaeon Natrialba magadii ATCC 43099T.</title>
        <authorList>
            <person name="Siddaramappa S."/>
            <person name="Challacombe J.F."/>
            <person name="Decastro R.E."/>
            <person name="Pfeiffer F."/>
            <person name="Sastre D.E."/>
            <person name="Gimenez M.I."/>
            <person name="Paggi R.A."/>
            <person name="Detter J.C."/>
            <person name="Davenport K.W."/>
            <person name="Goodwin L.A."/>
            <person name="Kyrpides N."/>
            <person name="Tapia R."/>
            <person name="Pitluck S."/>
            <person name="Lucas S."/>
            <person name="Woyke T."/>
            <person name="Maupin-Furlow J.A."/>
        </authorList>
    </citation>
    <scope>NUCLEOTIDE SEQUENCE [LARGE SCALE GENOMIC DNA]</scope>
    <source>
        <strain evidence="3">ATCC 43099 / DSM 3394 / CCM 3739 / CIP 104546 / IAM 13178 / JCM 8861 / NBRC 102185 / NCIMB 2190 / MS3</strain>
    </source>
</reference>
<dbReference type="KEGG" id="nmg:Nmag_1780"/>
<sequence length="97" mass="10385">MIRETCSLKDRGVGVSDPGGEEAEGDDGDEGGESDGGESGAIRPQQIADTSTYCLVGTESQTQHYDHRYGVRCPCETLWLTARTCQRSLPATGNYIA</sequence>
<accession>D3SUU6</accession>
<dbReference type="AlphaFoldDB" id="D3SUU6"/>
<feature type="compositionally biased region" description="Acidic residues" evidence="1">
    <location>
        <begin position="19"/>
        <end position="36"/>
    </location>
</feature>
<feature type="compositionally biased region" description="Basic and acidic residues" evidence="1">
    <location>
        <begin position="1"/>
        <end position="12"/>
    </location>
</feature>
<dbReference type="HOGENOM" id="CLU_2340255_0_0_2"/>
<protein>
    <submittedName>
        <fullName evidence="2">Uncharacterized protein</fullName>
    </submittedName>
</protein>